<evidence type="ECO:0000256" key="8">
    <source>
        <dbReference type="ARBA" id="ARBA00022989"/>
    </source>
</evidence>
<dbReference type="OrthoDB" id="9808289at2"/>
<dbReference type="GO" id="GO:0071555">
    <property type="term" value="P:cell wall organization"/>
    <property type="evidence" value="ECO:0007669"/>
    <property type="project" value="UniProtKB-KW"/>
</dbReference>
<accession>F0SPE6</accession>
<comment type="catalytic activity">
    <reaction evidence="13 14">
        <text>di-trans,octa-cis-undecaprenyl diphosphate + H2O = di-trans,octa-cis-undecaprenyl phosphate + phosphate + H(+)</text>
        <dbReference type="Rhea" id="RHEA:28094"/>
        <dbReference type="ChEBI" id="CHEBI:15377"/>
        <dbReference type="ChEBI" id="CHEBI:15378"/>
        <dbReference type="ChEBI" id="CHEBI:43474"/>
        <dbReference type="ChEBI" id="CHEBI:58405"/>
        <dbReference type="ChEBI" id="CHEBI:60392"/>
        <dbReference type="EC" id="3.6.1.27"/>
    </reaction>
</comment>
<keyword evidence="9 14" id="KW-0472">Membrane</keyword>
<comment type="miscellaneous">
    <text evidence="14">Bacitracin is thought to be involved in the inhibition of peptidoglycan synthesis by sequestering undecaprenyl diphosphate, thereby reducing the pool of lipid carrier available.</text>
</comment>
<comment type="function">
    <text evidence="14">Catalyzes the dephosphorylation of undecaprenyl diphosphate (UPP). Confers resistance to bacitracin.</text>
</comment>
<evidence type="ECO:0000256" key="6">
    <source>
        <dbReference type="ARBA" id="ARBA00022692"/>
    </source>
</evidence>
<evidence type="ECO:0000256" key="13">
    <source>
        <dbReference type="ARBA" id="ARBA00047594"/>
    </source>
</evidence>
<comment type="similarity">
    <text evidence="2 14">Belongs to the UppP family.</text>
</comment>
<evidence type="ECO:0000256" key="14">
    <source>
        <dbReference type="HAMAP-Rule" id="MF_01006"/>
    </source>
</evidence>
<keyword evidence="16" id="KW-1185">Reference proteome</keyword>
<keyword evidence="14" id="KW-0961">Cell wall biogenesis/degradation</keyword>
<keyword evidence="6 14" id="KW-0812">Transmembrane</keyword>
<dbReference type="STRING" id="756272.Plabr_4683"/>
<feature type="transmembrane region" description="Helical" evidence="14">
    <location>
        <begin position="104"/>
        <end position="124"/>
    </location>
</feature>
<gene>
    <name evidence="14" type="primary">uppP</name>
    <name evidence="15" type="ordered locus">Plabr_4683</name>
</gene>
<keyword evidence="14" id="KW-0573">Peptidoglycan synthesis</keyword>
<dbReference type="InterPro" id="IPR003824">
    <property type="entry name" value="UppP"/>
</dbReference>
<keyword evidence="7 14" id="KW-0378">Hydrolase</keyword>
<dbReference type="PANTHER" id="PTHR30622">
    <property type="entry name" value="UNDECAPRENYL-DIPHOSPHATASE"/>
    <property type="match status" value="1"/>
</dbReference>
<name>F0SPE6_RUBBR</name>
<organism evidence="15 16">
    <name type="scientific">Rubinisphaera brasiliensis (strain ATCC 49424 / DSM 5305 / JCM 21570 / IAM 15109 / NBRC 103401 / IFAM 1448)</name>
    <name type="common">Planctomyces brasiliensis</name>
    <dbReference type="NCBI Taxonomy" id="756272"/>
    <lineage>
        <taxon>Bacteria</taxon>
        <taxon>Pseudomonadati</taxon>
        <taxon>Planctomycetota</taxon>
        <taxon>Planctomycetia</taxon>
        <taxon>Planctomycetales</taxon>
        <taxon>Planctomycetaceae</taxon>
        <taxon>Rubinisphaera</taxon>
    </lineage>
</organism>
<keyword evidence="14" id="KW-0997">Cell inner membrane</keyword>
<feature type="transmembrane region" description="Helical" evidence="14">
    <location>
        <begin position="78"/>
        <end position="97"/>
    </location>
</feature>
<proteinExistence type="inferred from homology"/>
<keyword evidence="8 14" id="KW-1133">Transmembrane helix</keyword>
<reference evidence="16" key="1">
    <citation type="submission" date="2011-02" db="EMBL/GenBank/DDBJ databases">
        <title>The complete genome of Planctomyces brasiliensis DSM 5305.</title>
        <authorList>
            <person name="Lucas S."/>
            <person name="Copeland A."/>
            <person name="Lapidus A."/>
            <person name="Bruce D."/>
            <person name="Goodwin L."/>
            <person name="Pitluck S."/>
            <person name="Kyrpides N."/>
            <person name="Mavromatis K."/>
            <person name="Pagani I."/>
            <person name="Ivanova N."/>
            <person name="Ovchinnikova G."/>
            <person name="Lu M."/>
            <person name="Detter J.C."/>
            <person name="Han C."/>
            <person name="Land M."/>
            <person name="Hauser L."/>
            <person name="Markowitz V."/>
            <person name="Cheng J.-F."/>
            <person name="Hugenholtz P."/>
            <person name="Woyke T."/>
            <person name="Wu D."/>
            <person name="Tindall B."/>
            <person name="Pomrenke H.G."/>
            <person name="Brambilla E."/>
            <person name="Klenk H.-P."/>
            <person name="Eisen J.A."/>
        </authorList>
    </citation>
    <scope>NUCLEOTIDE SEQUENCE [LARGE SCALE GENOMIC DNA]</scope>
    <source>
        <strain evidence="16">ATCC 49424 / DSM 5305 / JCM 21570 / IAM 15109 / NBRC 103401 / IFAM 1448</strain>
    </source>
</reference>
<evidence type="ECO:0000256" key="4">
    <source>
        <dbReference type="ARBA" id="ARBA00021581"/>
    </source>
</evidence>
<feature type="transmembrane region" description="Helical" evidence="14">
    <location>
        <begin position="6"/>
        <end position="36"/>
    </location>
</feature>
<keyword evidence="10 14" id="KW-0046">Antibiotic resistance</keyword>
<dbReference type="GO" id="GO:0050380">
    <property type="term" value="F:undecaprenyl-diphosphatase activity"/>
    <property type="evidence" value="ECO:0007669"/>
    <property type="project" value="UniProtKB-UniRule"/>
</dbReference>
<evidence type="ECO:0000313" key="15">
    <source>
        <dbReference type="EMBL" id="ADY62254.1"/>
    </source>
</evidence>
<dbReference type="PANTHER" id="PTHR30622:SF4">
    <property type="entry name" value="UNDECAPRENYL-DIPHOSPHATASE"/>
    <property type="match status" value="1"/>
</dbReference>
<dbReference type="GO" id="GO:0046677">
    <property type="term" value="P:response to antibiotic"/>
    <property type="evidence" value="ECO:0007669"/>
    <property type="project" value="UniProtKB-UniRule"/>
</dbReference>
<keyword evidence="5 14" id="KW-1003">Cell membrane</keyword>
<dbReference type="EMBL" id="CP002546">
    <property type="protein sequence ID" value="ADY62254.1"/>
    <property type="molecule type" value="Genomic_DNA"/>
</dbReference>
<feature type="transmembrane region" description="Helical" evidence="14">
    <location>
        <begin position="48"/>
        <end position="66"/>
    </location>
</feature>
<dbReference type="AlphaFoldDB" id="F0SPE6"/>
<protein>
    <recommendedName>
        <fullName evidence="4 14">Undecaprenyl-diphosphatase</fullName>
        <ecNumber evidence="3 14">3.6.1.27</ecNumber>
    </recommendedName>
    <alternativeName>
        <fullName evidence="12 14">Bacitracin resistance protein</fullName>
    </alternativeName>
    <alternativeName>
        <fullName evidence="11 14">Undecaprenyl pyrophosphate phosphatase</fullName>
    </alternativeName>
</protein>
<sequence>MDAAKLIQVVVLGIVQGIAEFLPISSSGHLVIVNAMLPFDVSSLEENLAMNIALHVGTLGSILYVYRHEIPLMLRDLQLIIGIVIATIPIVIVGLTLKDFLETAFSSPAVAATGLLVTAVLLWLCEWLERDDNSQPLESTPAPALWQAFAIGLFQALAIVPGISRAGSTIAGGVMTGVSRDMAARFSFLIAIPAIAGATLLHTIDILKADSPQPLSPMLLIGAAVSCGVGILALEGLLKIVRQKKLRWFSVYCLCVSLLTWVWILSQR</sequence>
<evidence type="ECO:0000256" key="12">
    <source>
        <dbReference type="ARBA" id="ARBA00032932"/>
    </source>
</evidence>
<evidence type="ECO:0000256" key="5">
    <source>
        <dbReference type="ARBA" id="ARBA00022475"/>
    </source>
</evidence>
<evidence type="ECO:0000313" key="16">
    <source>
        <dbReference type="Proteomes" id="UP000006860"/>
    </source>
</evidence>
<feature type="transmembrane region" description="Helical" evidence="14">
    <location>
        <begin position="183"/>
        <end position="204"/>
    </location>
</feature>
<evidence type="ECO:0000256" key="2">
    <source>
        <dbReference type="ARBA" id="ARBA00010621"/>
    </source>
</evidence>
<evidence type="ECO:0000256" key="11">
    <source>
        <dbReference type="ARBA" id="ARBA00032707"/>
    </source>
</evidence>
<evidence type="ECO:0000256" key="1">
    <source>
        <dbReference type="ARBA" id="ARBA00004651"/>
    </source>
</evidence>
<evidence type="ECO:0000256" key="7">
    <source>
        <dbReference type="ARBA" id="ARBA00022801"/>
    </source>
</evidence>
<dbReference type="GO" id="GO:0005886">
    <property type="term" value="C:plasma membrane"/>
    <property type="evidence" value="ECO:0007669"/>
    <property type="project" value="UniProtKB-SubCell"/>
</dbReference>
<keyword evidence="14" id="KW-0133">Cell shape</keyword>
<dbReference type="GO" id="GO:0008360">
    <property type="term" value="P:regulation of cell shape"/>
    <property type="evidence" value="ECO:0007669"/>
    <property type="project" value="UniProtKB-KW"/>
</dbReference>
<dbReference type="EC" id="3.6.1.27" evidence="3 14"/>
<evidence type="ECO:0000256" key="3">
    <source>
        <dbReference type="ARBA" id="ARBA00012374"/>
    </source>
</evidence>
<feature type="transmembrane region" description="Helical" evidence="14">
    <location>
        <begin position="246"/>
        <end position="264"/>
    </location>
</feature>
<evidence type="ECO:0000256" key="9">
    <source>
        <dbReference type="ARBA" id="ARBA00023136"/>
    </source>
</evidence>
<dbReference type="HAMAP" id="MF_01006">
    <property type="entry name" value="Undec_diphosphatase"/>
    <property type="match status" value="1"/>
</dbReference>
<dbReference type="GO" id="GO:0009252">
    <property type="term" value="P:peptidoglycan biosynthetic process"/>
    <property type="evidence" value="ECO:0007669"/>
    <property type="project" value="UniProtKB-KW"/>
</dbReference>
<evidence type="ECO:0000256" key="10">
    <source>
        <dbReference type="ARBA" id="ARBA00023251"/>
    </source>
</evidence>
<dbReference type="Proteomes" id="UP000006860">
    <property type="component" value="Chromosome"/>
</dbReference>
<dbReference type="RefSeq" id="WP_013630958.1">
    <property type="nucleotide sequence ID" value="NC_015174.1"/>
</dbReference>
<dbReference type="HOGENOM" id="CLU_060296_1_2_0"/>
<feature type="transmembrane region" description="Helical" evidence="14">
    <location>
        <begin position="216"/>
        <end position="234"/>
    </location>
</feature>
<dbReference type="eggNOG" id="COG1968">
    <property type="taxonomic scope" value="Bacteria"/>
</dbReference>
<dbReference type="KEGG" id="pbs:Plabr_4683"/>
<dbReference type="Pfam" id="PF02673">
    <property type="entry name" value="BacA"/>
    <property type="match status" value="1"/>
</dbReference>
<comment type="subcellular location">
    <subcellularLocation>
        <location evidence="14">Cell inner membrane</location>
        <topology evidence="14">Multi-pass membrane protein</topology>
    </subcellularLocation>
    <subcellularLocation>
        <location evidence="1">Cell membrane</location>
        <topology evidence="1">Multi-pass membrane protein</topology>
    </subcellularLocation>
</comment>